<protein>
    <submittedName>
        <fullName evidence="1">Uncharacterized protein</fullName>
    </submittedName>
</protein>
<gene>
    <name evidence="1" type="ORF">UFOVP244_40</name>
</gene>
<evidence type="ECO:0000313" key="1">
    <source>
        <dbReference type="EMBL" id="CAB5220813.1"/>
    </source>
</evidence>
<dbReference type="EMBL" id="LR798292">
    <property type="protein sequence ID" value="CAB5220813.1"/>
    <property type="molecule type" value="Genomic_DNA"/>
</dbReference>
<organism evidence="1">
    <name type="scientific">uncultured Caudovirales phage</name>
    <dbReference type="NCBI Taxonomy" id="2100421"/>
    <lineage>
        <taxon>Viruses</taxon>
        <taxon>Duplodnaviria</taxon>
        <taxon>Heunggongvirae</taxon>
        <taxon>Uroviricota</taxon>
        <taxon>Caudoviricetes</taxon>
        <taxon>Peduoviridae</taxon>
        <taxon>Maltschvirus</taxon>
        <taxon>Maltschvirus maltsch</taxon>
    </lineage>
</organism>
<accession>A0A6J7X0P8</accession>
<sequence length="276" mass="31234">MSAALAIENTPMNWKEFLNKIRLYKATCVAGQVNLRANSLITLLYAGAFDGMLGIERPDLPAYQLFGNEMLHALGSKAGIPKAKKGDIIGLDQVQTTLDLHIWRSSINPTYKFNIVEEFDRFLSGLGFRKEDSTSPYAYRRAGSELAPEAFIFKDIKSLYQNEAYSHFFTTKKAHIGIFGVVMDFKVRTTKSGTEMGTFKLFTGNDTTENIYVWPKWRKDQDGTSKKEEFISRSVQSSLSGNKPGLAFVKPSYWNDSKQLTLLKWHPSNENLRSKT</sequence>
<name>A0A6J7X0P8_9CAUD</name>
<reference evidence="1" key="1">
    <citation type="submission" date="2020-05" db="EMBL/GenBank/DDBJ databases">
        <authorList>
            <person name="Chiriac C."/>
            <person name="Salcher M."/>
            <person name="Ghai R."/>
            <person name="Kavagutti S V."/>
        </authorList>
    </citation>
    <scope>NUCLEOTIDE SEQUENCE</scope>
</reference>
<proteinExistence type="predicted"/>